<dbReference type="KEGG" id="mcaa:R3L15_06880"/>
<name>A0AAU6PBT6_9FLAO</name>
<keyword evidence="3" id="KW-1185">Reference proteome</keyword>
<protein>
    <recommendedName>
        <fullName evidence="4">Beta-lactamase-inhibitor-like PepSY-like domain-containing protein</fullName>
    </recommendedName>
</protein>
<dbReference type="RefSeq" id="WP_338734082.1">
    <property type="nucleotide sequence ID" value="NZ_CP136924.1"/>
</dbReference>
<organism evidence="2">
    <name type="scientific">Mangrovimonas cancribranchiae</name>
    <dbReference type="NCBI Taxonomy" id="3080055"/>
    <lineage>
        <taxon>Bacteria</taxon>
        <taxon>Pseudomonadati</taxon>
        <taxon>Bacteroidota</taxon>
        <taxon>Flavobacteriia</taxon>
        <taxon>Flavobacteriales</taxon>
        <taxon>Flavobacteriaceae</taxon>
        <taxon>Mangrovimonas</taxon>
    </lineage>
</organism>
<evidence type="ECO:0000313" key="2">
    <source>
        <dbReference type="EMBL" id="WXA14600.1"/>
    </source>
</evidence>
<dbReference type="EMBL" id="CP136925">
    <property type="protein sequence ID" value="WXA14600.1"/>
    <property type="molecule type" value="Genomic_DNA"/>
</dbReference>
<dbReference type="Gene3D" id="2.40.128.510">
    <property type="entry name" value="Protein of unknown function DUF4738"/>
    <property type="match status" value="1"/>
</dbReference>
<gene>
    <name evidence="2" type="ORF">R3L15_06880</name>
    <name evidence="1" type="ORF">R3L16_00520</name>
</gene>
<dbReference type="AlphaFoldDB" id="A0AAU6PBT6"/>
<reference evidence="2 3" key="1">
    <citation type="submission" date="2023-10" db="EMBL/GenBank/DDBJ databases">
        <title>Culture-based analysis of two novel bacteria associated with mangrove crab gills.</title>
        <authorList>
            <person name="Yang X."/>
            <person name="Garuglieri E."/>
            <person name="Van Goethem M.W."/>
            <person name="Fusi M."/>
            <person name="Marasco R."/>
            <person name="Daffonchio D.G."/>
        </authorList>
    </citation>
    <scope>NUCLEOTIDE SEQUENCE</scope>
    <source>
        <strain evidence="2">UG2-1</strain>
        <strain evidence="1">UG2-2</strain>
        <strain evidence="3">UG2_2</strain>
    </source>
</reference>
<evidence type="ECO:0000313" key="3">
    <source>
        <dbReference type="Proteomes" id="UP001368318"/>
    </source>
</evidence>
<evidence type="ECO:0000313" key="1">
    <source>
        <dbReference type="EMBL" id="WXA02976.1"/>
    </source>
</evidence>
<dbReference type="Proteomes" id="UP001368318">
    <property type="component" value="Chromosome"/>
</dbReference>
<dbReference type="EMBL" id="CP136924">
    <property type="protein sequence ID" value="WXA02976.1"/>
    <property type="molecule type" value="Genomic_DNA"/>
</dbReference>
<accession>A0AAU6PBT6</accession>
<proteinExistence type="predicted"/>
<evidence type="ECO:0008006" key="4">
    <source>
        <dbReference type="Google" id="ProtNLM"/>
    </source>
</evidence>
<sequence>MKSTITFFIALIATICFFNCDGRHRAQKSYTENLIKENLPSSFSEQVAFSPESYAEHVNDTTLTNGYRAHIKSYSDMVNHVVITEERNEITHKKYYRKAIGEITVYKDNSEVFMTVINEQLFIKHIDNLPKDFNQYILKSLWVNQYKSLKDNQLIIDVLLQKPKSKHQINYQLIIDHKGKFNIIKNV</sequence>